<evidence type="ECO:0000256" key="1">
    <source>
        <dbReference type="ARBA" id="ARBA00004651"/>
    </source>
</evidence>
<keyword evidence="6 7" id="KW-0472">Membrane</keyword>
<evidence type="ECO:0000256" key="6">
    <source>
        <dbReference type="ARBA" id="ARBA00023136"/>
    </source>
</evidence>
<dbReference type="AlphaFoldDB" id="A0A7R6SY49"/>
<dbReference type="CDD" id="cd06261">
    <property type="entry name" value="TM_PBP2"/>
    <property type="match status" value="1"/>
</dbReference>
<dbReference type="GO" id="GO:0005886">
    <property type="term" value="C:plasma membrane"/>
    <property type="evidence" value="ECO:0007669"/>
    <property type="project" value="UniProtKB-SubCell"/>
</dbReference>
<dbReference type="GO" id="GO:0055085">
    <property type="term" value="P:transmembrane transport"/>
    <property type="evidence" value="ECO:0007669"/>
    <property type="project" value="InterPro"/>
</dbReference>
<dbReference type="Proteomes" id="UP000595564">
    <property type="component" value="Chromosome"/>
</dbReference>
<name>A0A7R6SY49_9BACT</name>
<dbReference type="PROSITE" id="PS50928">
    <property type="entry name" value="ABC_TM1"/>
    <property type="match status" value="1"/>
</dbReference>
<keyword evidence="2 7" id="KW-0813">Transport</keyword>
<feature type="transmembrane region" description="Helical" evidence="7">
    <location>
        <begin position="83"/>
        <end position="106"/>
    </location>
</feature>
<dbReference type="InterPro" id="IPR050366">
    <property type="entry name" value="BP-dependent_transpt_permease"/>
</dbReference>
<organism evidence="9 10">
    <name type="scientific">Thermotomaculum hydrothermale</name>
    <dbReference type="NCBI Taxonomy" id="981385"/>
    <lineage>
        <taxon>Bacteria</taxon>
        <taxon>Pseudomonadati</taxon>
        <taxon>Acidobacteriota</taxon>
        <taxon>Holophagae</taxon>
        <taxon>Thermotomaculales</taxon>
        <taxon>Thermotomaculaceae</taxon>
        <taxon>Thermotomaculum</taxon>
    </lineage>
</organism>
<dbReference type="EMBL" id="AP017470">
    <property type="protein sequence ID" value="BBB32260.1"/>
    <property type="molecule type" value="Genomic_DNA"/>
</dbReference>
<evidence type="ECO:0000256" key="4">
    <source>
        <dbReference type="ARBA" id="ARBA00022692"/>
    </source>
</evidence>
<dbReference type="Pfam" id="PF00528">
    <property type="entry name" value="BPD_transp_1"/>
    <property type="match status" value="1"/>
</dbReference>
<evidence type="ECO:0000256" key="3">
    <source>
        <dbReference type="ARBA" id="ARBA00022475"/>
    </source>
</evidence>
<dbReference type="SUPFAM" id="SSF161098">
    <property type="entry name" value="MetI-like"/>
    <property type="match status" value="1"/>
</dbReference>
<evidence type="ECO:0000256" key="5">
    <source>
        <dbReference type="ARBA" id="ARBA00022989"/>
    </source>
</evidence>
<proteinExistence type="inferred from homology"/>
<comment type="similarity">
    <text evidence="7">Belongs to the binding-protein-dependent transport system permease family.</text>
</comment>
<feature type="transmembrane region" description="Helical" evidence="7">
    <location>
        <begin position="192"/>
        <end position="214"/>
    </location>
</feature>
<feature type="transmembrane region" description="Helical" evidence="7">
    <location>
        <begin position="7"/>
        <end position="27"/>
    </location>
</feature>
<keyword evidence="10" id="KW-1185">Reference proteome</keyword>
<feature type="transmembrane region" description="Helical" evidence="7">
    <location>
        <begin position="143"/>
        <end position="161"/>
    </location>
</feature>
<evidence type="ECO:0000259" key="8">
    <source>
        <dbReference type="PROSITE" id="PS50928"/>
    </source>
</evidence>
<evidence type="ECO:0000313" key="10">
    <source>
        <dbReference type="Proteomes" id="UP000595564"/>
    </source>
</evidence>
<evidence type="ECO:0000256" key="7">
    <source>
        <dbReference type="RuleBase" id="RU363032"/>
    </source>
</evidence>
<comment type="subcellular location">
    <subcellularLocation>
        <location evidence="1 7">Cell membrane</location>
        <topology evidence="1 7">Multi-pass membrane protein</topology>
    </subcellularLocation>
</comment>
<dbReference type="PANTHER" id="PTHR43386:SF1">
    <property type="entry name" value="D,D-DIPEPTIDE TRANSPORT SYSTEM PERMEASE PROTEIN DDPC-RELATED"/>
    <property type="match status" value="1"/>
</dbReference>
<feature type="transmembrane region" description="Helical" evidence="7">
    <location>
        <begin position="240"/>
        <end position="260"/>
    </location>
</feature>
<keyword evidence="5 7" id="KW-1133">Transmembrane helix</keyword>
<dbReference type="InterPro" id="IPR000515">
    <property type="entry name" value="MetI-like"/>
</dbReference>
<feature type="transmembrane region" description="Helical" evidence="7">
    <location>
        <begin position="118"/>
        <end position="137"/>
    </location>
</feature>
<gene>
    <name evidence="9" type="ORF">TTHT_0688</name>
</gene>
<evidence type="ECO:0000256" key="2">
    <source>
        <dbReference type="ARBA" id="ARBA00022448"/>
    </source>
</evidence>
<dbReference type="KEGG" id="thyd:TTHT_0688"/>
<dbReference type="PANTHER" id="PTHR43386">
    <property type="entry name" value="OLIGOPEPTIDE TRANSPORT SYSTEM PERMEASE PROTEIN APPC"/>
    <property type="match status" value="1"/>
</dbReference>
<reference evidence="9 10" key="1">
    <citation type="journal article" date="2012" name="Extremophiles">
        <title>Thermotomaculum hydrothermale gen. nov., sp. nov., a novel heterotrophic thermophile within the phylum Acidobacteria from a deep-sea hydrothermal vent chimney in the Southern Okinawa Trough.</title>
        <authorList>
            <person name="Izumi H."/>
            <person name="Nunoura T."/>
            <person name="Miyazaki M."/>
            <person name="Mino S."/>
            <person name="Toki T."/>
            <person name="Takai K."/>
            <person name="Sako Y."/>
            <person name="Sawabe T."/>
            <person name="Nakagawa S."/>
        </authorList>
    </citation>
    <scope>NUCLEOTIDE SEQUENCE [LARGE SCALE GENOMIC DNA]</scope>
    <source>
        <strain evidence="9 10">AC55</strain>
    </source>
</reference>
<dbReference type="RefSeq" id="WP_201328604.1">
    <property type="nucleotide sequence ID" value="NZ_AP017470.1"/>
</dbReference>
<sequence>MKRVIELFAAFFLSFLVLIAVFSGYIVGSGVYEDNGNKIYKYTPYQIDKTSFLSSPNKNHWLGTDEVGRDVLARLIKGTSNSFLISFIATIVSLIFGALLGGLSGYLGGWFDFIFSRVFELFYSLPVMFILILLSPIIGENLFLLAVVLGLLGWLFIARLVRAEVIKLKNTPFLEYAKANGAGYLYLFKNHFFPYILPPLLPIAIFGFSGMLVAESSLSFLGLGVKPPEPSWGQMIYDGFAYLGVAPWYIFLPQFCCFLLC</sequence>
<dbReference type="InterPro" id="IPR035906">
    <property type="entry name" value="MetI-like_sf"/>
</dbReference>
<feature type="domain" description="ABC transmembrane type-1" evidence="8">
    <location>
        <begin position="79"/>
        <end position="261"/>
    </location>
</feature>
<accession>A0A7R6SY49</accession>
<keyword evidence="3" id="KW-1003">Cell membrane</keyword>
<dbReference type="Gene3D" id="1.10.3720.10">
    <property type="entry name" value="MetI-like"/>
    <property type="match status" value="1"/>
</dbReference>
<keyword evidence="4 7" id="KW-0812">Transmembrane</keyword>
<evidence type="ECO:0000313" key="9">
    <source>
        <dbReference type="EMBL" id="BBB32260.1"/>
    </source>
</evidence>
<protein>
    <submittedName>
        <fullName evidence="9">Peptide/nickel transport system permease protein</fullName>
    </submittedName>
</protein>